<feature type="transmembrane region" description="Helical" evidence="8">
    <location>
        <begin position="422"/>
        <end position="449"/>
    </location>
</feature>
<dbReference type="GO" id="GO:0005886">
    <property type="term" value="C:plasma membrane"/>
    <property type="evidence" value="ECO:0007669"/>
    <property type="project" value="UniProtKB-SubCell"/>
</dbReference>
<comment type="subcellular location">
    <subcellularLocation>
        <location evidence="1">Cell membrane</location>
        <topology evidence="1">Multi-pass membrane protein</topology>
    </subcellularLocation>
    <subcellularLocation>
        <location evidence="7">Membrane</location>
        <topology evidence="7">Multi-pass membrane protein</topology>
    </subcellularLocation>
</comment>
<evidence type="ECO:0000256" key="6">
    <source>
        <dbReference type="ARBA" id="ARBA00023136"/>
    </source>
</evidence>
<dbReference type="PANTHER" id="PTHR42682:SF3">
    <property type="entry name" value="FORMATE HYDROGENLYASE SUBUNIT 3-RELATED"/>
    <property type="match status" value="1"/>
</dbReference>
<dbReference type="Proteomes" id="UP000319374">
    <property type="component" value="Chromosome"/>
</dbReference>
<feature type="transmembrane region" description="Helical" evidence="8">
    <location>
        <begin position="204"/>
        <end position="228"/>
    </location>
</feature>
<dbReference type="GO" id="GO:0016491">
    <property type="term" value="F:oxidoreductase activity"/>
    <property type="evidence" value="ECO:0007669"/>
    <property type="project" value="UniProtKB-KW"/>
</dbReference>
<evidence type="ECO:0000256" key="5">
    <source>
        <dbReference type="ARBA" id="ARBA00023002"/>
    </source>
</evidence>
<feature type="transmembrane region" description="Helical" evidence="8">
    <location>
        <begin position="511"/>
        <end position="537"/>
    </location>
</feature>
<feature type="transmembrane region" description="Helical" evidence="8">
    <location>
        <begin position="74"/>
        <end position="97"/>
    </location>
</feature>
<feature type="transmembrane region" description="Helical" evidence="8">
    <location>
        <begin position="642"/>
        <end position="661"/>
    </location>
</feature>
<organism evidence="11 12">
    <name type="scientific">Alistipes dispar</name>
    <dbReference type="NCBI Taxonomy" id="2585119"/>
    <lineage>
        <taxon>Bacteria</taxon>
        <taxon>Pseudomonadati</taxon>
        <taxon>Bacteroidota</taxon>
        <taxon>Bacteroidia</taxon>
        <taxon>Bacteroidales</taxon>
        <taxon>Rikenellaceae</taxon>
        <taxon>Alistipes</taxon>
    </lineage>
</organism>
<dbReference type="GO" id="GO:0008137">
    <property type="term" value="F:NADH dehydrogenase (ubiquinone) activity"/>
    <property type="evidence" value="ECO:0007669"/>
    <property type="project" value="InterPro"/>
</dbReference>
<dbReference type="PRINTS" id="PR01437">
    <property type="entry name" value="NUOXDRDTASE4"/>
</dbReference>
<dbReference type="GeneID" id="98672616"/>
<evidence type="ECO:0000256" key="1">
    <source>
        <dbReference type="ARBA" id="ARBA00004651"/>
    </source>
</evidence>
<dbReference type="InterPro" id="IPR003918">
    <property type="entry name" value="NADH_UbQ_OxRdtase"/>
</dbReference>
<keyword evidence="3 7" id="KW-0812">Transmembrane</keyword>
<feature type="transmembrane region" description="Helical" evidence="8">
    <location>
        <begin position="109"/>
        <end position="127"/>
    </location>
</feature>
<feature type="transmembrane region" description="Helical" evidence="8">
    <location>
        <begin position="300"/>
        <end position="322"/>
    </location>
</feature>
<dbReference type="PANTHER" id="PTHR42682">
    <property type="entry name" value="HYDROGENASE-4 COMPONENT F"/>
    <property type="match status" value="1"/>
</dbReference>
<feature type="transmembrane region" description="Helical" evidence="8">
    <location>
        <begin position="272"/>
        <end position="293"/>
    </location>
</feature>
<evidence type="ECO:0000259" key="10">
    <source>
        <dbReference type="Pfam" id="PF00361"/>
    </source>
</evidence>
<evidence type="ECO:0000256" key="2">
    <source>
        <dbReference type="ARBA" id="ARBA00022475"/>
    </source>
</evidence>
<gene>
    <name evidence="11" type="primary">ehrA-2</name>
    <name evidence="11" type="ORF">A5CPEGH6_06400</name>
</gene>
<feature type="domain" description="NADH:quinone oxidoreductase/Mrp antiporter transmembrane" evidence="10">
    <location>
        <begin position="134"/>
        <end position="412"/>
    </location>
</feature>
<proteinExistence type="predicted"/>
<feature type="transmembrane region" description="Helical" evidence="8">
    <location>
        <begin position="328"/>
        <end position="348"/>
    </location>
</feature>
<evidence type="ECO:0000256" key="4">
    <source>
        <dbReference type="ARBA" id="ARBA00022989"/>
    </source>
</evidence>
<dbReference type="GO" id="GO:0042773">
    <property type="term" value="P:ATP synthesis coupled electron transport"/>
    <property type="evidence" value="ECO:0007669"/>
    <property type="project" value="InterPro"/>
</dbReference>
<feature type="transmembrane region" description="Helical" evidence="8">
    <location>
        <begin position="240"/>
        <end position="257"/>
    </location>
</feature>
<accession>A0A4Y1WZ41</accession>
<dbReference type="RefSeq" id="WP_141427860.1">
    <property type="nucleotide sequence ID" value="NZ_AP019736.1"/>
</dbReference>
<feature type="transmembrane region" description="Helical" evidence="8">
    <location>
        <begin position="380"/>
        <end position="402"/>
    </location>
</feature>
<keyword evidence="6 8" id="KW-0472">Membrane</keyword>
<dbReference type="AlphaFoldDB" id="A0A4Y1WZ41"/>
<dbReference type="Pfam" id="PF00361">
    <property type="entry name" value="Proton_antipo_M"/>
    <property type="match status" value="1"/>
</dbReference>
<evidence type="ECO:0000256" key="8">
    <source>
        <dbReference type="SAM" id="Phobius"/>
    </source>
</evidence>
<reference evidence="12" key="1">
    <citation type="submission" date="2019-06" db="EMBL/GenBank/DDBJ databases">
        <title>Alistipes onderdonkii subsp. vulgaris subsp. nov., Alistipes dispar sp. nov. and Alistipes communis sp. nov., isolated from human faeces, and creation of Alistipes onderdonkii subsp. onderdonkii subsp. nov.</title>
        <authorList>
            <person name="Sakamoto M."/>
            <person name="Ikeyama N."/>
            <person name="Ogata Y."/>
            <person name="Suda W."/>
            <person name="Iino T."/>
            <person name="Hattori M."/>
            <person name="Ohkuma M."/>
        </authorList>
    </citation>
    <scope>NUCLEOTIDE SEQUENCE [LARGE SCALE GENOMIC DNA]</scope>
    <source>
        <strain evidence="12">5CPEGH6</strain>
    </source>
</reference>
<evidence type="ECO:0000313" key="11">
    <source>
        <dbReference type="EMBL" id="BBL06002.1"/>
    </source>
</evidence>
<evidence type="ECO:0000256" key="9">
    <source>
        <dbReference type="SAM" id="SignalP"/>
    </source>
</evidence>
<dbReference type="EMBL" id="AP019736">
    <property type="protein sequence ID" value="BBL06002.1"/>
    <property type="molecule type" value="Genomic_DNA"/>
</dbReference>
<keyword evidence="9" id="KW-0732">Signal</keyword>
<dbReference type="InterPro" id="IPR001750">
    <property type="entry name" value="ND/Mrp_TM"/>
</dbReference>
<sequence length="662" mass="69925">MFFLCTLLALAAVTAILFAAPLRCKAPAALAIVGAGALWGCTQAVATLAGVPERLLWLLPGTLFGGDSGSMDSLSALFVLIVSVGSLAATAYSRGYLARYLPLKSPAHISLHYTALVVLFYAMLGVVLSDGGYSFLFFWELMTVASFLLILFDAERREVRRAALSYLIMMHIGFVLLVVGFVRLEAVTGSAAFGALAEYFRTQPALPLFAVFLAGFGMKAGLFPMHVWLPEAHPAAPSHVSALMSGVMIKTGVYGILRTTAALGELPALRTAGYILLAAGILTGLWGVVLAAAQNDVKRLLAYSSIENVGVILIGIGIAALGKASGNQFVALAGIAGALLHTANHSFFKPLLFFGAGNILSATHTTSLDSLGGLGRHMPLTALLFLAGTAAICALPPLNGFVSELLIYLGLFDGIASGSDTLASAAALTALALIGGVVVLAFTKLYGTVFLGSPRTHEVAEASEADNHRIAAMALPLAGILFVGLFPRAAVAAVTRAADFFLRTPADAADWLLSPSLAAAGRTAWLLAAVVALLLWLRRRLLRGRRIARGPTWGCGFTSPNVKMQYTGESFSEGLQSIATSLTQNSGEGSPVPKSEIFPGAHSFDVGHRDRIGRLFSAWWVELLRRINARVMRLRTGKINHYVLFALAFLALVFLLSVLNLI</sequence>
<keyword evidence="12" id="KW-1185">Reference proteome</keyword>
<protein>
    <submittedName>
        <fullName evidence="11">Hydrogenase</fullName>
    </submittedName>
</protein>
<keyword evidence="2" id="KW-1003">Cell membrane</keyword>
<evidence type="ECO:0000256" key="7">
    <source>
        <dbReference type="RuleBase" id="RU000320"/>
    </source>
</evidence>
<evidence type="ECO:0000313" key="12">
    <source>
        <dbReference type="Proteomes" id="UP000319374"/>
    </source>
</evidence>
<feature type="transmembrane region" description="Helical" evidence="8">
    <location>
        <begin position="470"/>
        <end position="491"/>
    </location>
</feature>
<feature type="chain" id="PRO_5021263361" evidence="9">
    <location>
        <begin position="20"/>
        <end position="662"/>
    </location>
</feature>
<feature type="transmembrane region" description="Helical" evidence="8">
    <location>
        <begin position="164"/>
        <end position="184"/>
    </location>
</feature>
<keyword evidence="5" id="KW-0560">Oxidoreductase</keyword>
<name>A0A4Y1WZ41_9BACT</name>
<dbReference type="KEGG" id="ada:A5CPEGH6_06400"/>
<keyword evidence="4 8" id="KW-1133">Transmembrane helix</keyword>
<feature type="signal peptide" evidence="9">
    <location>
        <begin position="1"/>
        <end position="19"/>
    </location>
</feature>
<feature type="transmembrane region" description="Helical" evidence="8">
    <location>
        <begin position="133"/>
        <end position="152"/>
    </location>
</feature>
<evidence type="ECO:0000256" key="3">
    <source>
        <dbReference type="ARBA" id="ARBA00022692"/>
    </source>
</evidence>
<dbReference type="OrthoDB" id="9807568at2"/>
<dbReference type="InterPro" id="IPR052175">
    <property type="entry name" value="ComplexI-like_HydComp"/>
</dbReference>